<protein>
    <submittedName>
        <fullName evidence="2">Alpha/beta fold hydrolase</fullName>
    </submittedName>
</protein>
<dbReference type="AlphaFoldDB" id="A0A5B8LES6"/>
<keyword evidence="3" id="KW-1185">Reference proteome</keyword>
<evidence type="ECO:0000313" key="3">
    <source>
        <dbReference type="Proteomes" id="UP000315673"/>
    </source>
</evidence>
<dbReference type="Gene3D" id="1.10.10.10">
    <property type="entry name" value="Winged helix-like DNA-binding domain superfamily/Winged helix DNA-binding domain"/>
    <property type="match status" value="1"/>
</dbReference>
<reference evidence="2 3" key="1">
    <citation type="submission" date="2019-07" db="EMBL/GenBank/DDBJ databases">
        <title>Full genome sequence of Sphingomonas sp. 4R-6-7(HKS19).</title>
        <authorList>
            <person name="Im W.-T."/>
        </authorList>
    </citation>
    <scope>NUCLEOTIDE SEQUENCE [LARGE SCALE GENOMIC DNA]</scope>
    <source>
        <strain evidence="2 3">HKS19</strain>
    </source>
</reference>
<dbReference type="Pfam" id="PF12697">
    <property type="entry name" value="Abhydrolase_6"/>
    <property type="match status" value="1"/>
</dbReference>
<dbReference type="SUPFAM" id="SSF53474">
    <property type="entry name" value="alpha/beta-Hydrolases"/>
    <property type="match status" value="1"/>
</dbReference>
<dbReference type="InterPro" id="IPR029058">
    <property type="entry name" value="AB_hydrolase_fold"/>
</dbReference>
<dbReference type="RefSeq" id="WP_146569296.1">
    <property type="nucleotide sequence ID" value="NZ_CP042306.1"/>
</dbReference>
<dbReference type="InterPro" id="IPR016032">
    <property type="entry name" value="Sig_transdc_resp-reg_C-effctor"/>
</dbReference>
<dbReference type="InterPro" id="IPR000073">
    <property type="entry name" value="AB_hydrolase_1"/>
</dbReference>
<sequence length="462" mass="49511">MTGKPRKLGTVGSAFPSSSFDDVGTAYGLTPRQTALLAALIEYGGVREAADGLGISYTSARNGVVALKDKFGVSTVPMLIAMVLEFKAGAHEPVRHDLFSLTDRQFAIAHDVGTLRSREEIAERLAISPSVVDAELKEINLVLGTQSAGQIARVVASAGLGVPGVETIAAMERHTEHTMPAGILHVSGRTIGYSDYGPADGKPVVVLHSAITSRAPPTRLVGELRARGYRPITIDRPGYGDTDAGPKRSDPFVQAAHDLKALCDELGFATIDVVARGPGMATMRLHQLHSRLIRRAVLVNPTPAYAFTSGATGPLGAVKRAYARRPWAIGALLAVIAKRQTPASFYSGALRAFRDSPPDEALARNDPRFAADYIRAVRGFQQGRIAGYVAEQVAWVSGYDVTAMPGMTDWRIVQGGSSMLRSPEDALDYWRVKLPDTPIRWVAEAGQMLAYSHPHLVVDALD</sequence>
<feature type="domain" description="AB hydrolase-1" evidence="1">
    <location>
        <begin position="205"/>
        <end position="460"/>
    </location>
</feature>
<name>A0A5B8LES6_9SPHN</name>
<evidence type="ECO:0000259" key="1">
    <source>
        <dbReference type="Pfam" id="PF12697"/>
    </source>
</evidence>
<dbReference type="GO" id="GO:0003677">
    <property type="term" value="F:DNA binding"/>
    <property type="evidence" value="ECO:0007669"/>
    <property type="project" value="InterPro"/>
</dbReference>
<dbReference type="GO" id="GO:0006355">
    <property type="term" value="P:regulation of DNA-templated transcription"/>
    <property type="evidence" value="ECO:0007669"/>
    <property type="project" value="InterPro"/>
</dbReference>
<dbReference type="KEGG" id="spai:FPZ24_00930"/>
<organism evidence="2 3">
    <name type="scientific">Sphingomonas panacisoli</name>
    <dbReference type="NCBI Taxonomy" id="1813879"/>
    <lineage>
        <taxon>Bacteria</taxon>
        <taxon>Pseudomonadati</taxon>
        <taxon>Pseudomonadota</taxon>
        <taxon>Alphaproteobacteria</taxon>
        <taxon>Sphingomonadales</taxon>
        <taxon>Sphingomonadaceae</taxon>
        <taxon>Sphingomonas</taxon>
    </lineage>
</organism>
<proteinExistence type="predicted"/>
<dbReference type="Proteomes" id="UP000315673">
    <property type="component" value="Chromosome"/>
</dbReference>
<dbReference type="Gene3D" id="3.40.50.1820">
    <property type="entry name" value="alpha/beta hydrolase"/>
    <property type="match status" value="1"/>
</dbReference>
<dbReference type="SUPFAM" id="SSF46894">
    <property type="entry name" value="C-terminal effector domain of the bipartite response regulators"/>
    <property type="match status" value="2"/>
</dbReference>
<dbReference type="EMBL" id="CP042306">
    <property type="protein sequence ID" value="QDZ06212.1"/>
    <property type="molecule type" value="Genomic_DNA"/>
</dbReference>
<dbReference type="OrthoDB" id="7618865at2"/>
<accession>A0A5B8LES6</accession>
<keyword evidence="2" id="KW-0378">Hydrolase</keyword>
<evidence type="ECO:0000313" key="2">
    <source>
        <dbReference type="EMBL" id="QDZ06212.1"/>
    </source>
</evidence>
<dbReference type="InterPro" id="IPR036388">
    <property type="entry name" value="WH-like_DNA-bd_sf"/>
</dbReference>
<dbReference type="GO" id="GO:0016787">
    <property type="term" value="F:hydrolase activity"/>
    <property type="evidence" value="ECO:0007669"/>
    <property type="project" value="UniProtKB-KW"/>
</dbReference>
<gene>
    <name evidence="2" type="ORF">FPZ24_00930</name>
</gene>